<reference evidence="3 4" key="1">
    <citation type="submission" date="2024-09" db="EMBL/GenBank/DDBJ databases">
        <title>The Natural Products Discovery Center: Release of the First 8490 Sequenced Strains for Exploring Actinobacteria Biosynthetic Diversity.</title>
        <authorList>
            <person name="Kalkreuter E."/>
            <person name="Kautsar S.A."/>
            <person name="Yang D."/>
            <person name="Bader C.D."/>
            <person name="Teijaro C.N."/>
            <person name="Fluegel L."/>
            <person name="Davis C.M."/>
            <person name="Simpson J.R."/>
            <person name="Lauterbach L."/>
            <person name="Steele A.D."/>
            <person name="Gui C."/>
            <person name="Meng S."/>
            <person name="Li G."/>
            <person name="Viehrig K."/>
            <person name="Ye F."/>
            <person name="Su P."/>
            <person name="Kiefer A.F."/>
            <person name="Nichols A."/>
            <person name="Cepeda A.J."/>
            <person name="Yan W."/>
            <person name="Fan B."/>
            <person name="Jiang Y."/>
            <person name="Adhikari A."/>
            <person name="Zheng C.-J."/>
            <person name="Schuster L."/>
            <person name="Cowan T.M."/>
            <person name="Smanski M.J."/>
            <person name="Chevrette M.G."/>
            <person name="De Carvalho L.P.S."/>
            <person name="Shen B."/>
        </authorList>
    </citation>
    <scope>NUCLEOTIDE SEQUENCE [LARGE SCALE GENOMIC DNA]</scope>
    <source>
        <strain evidence="3 4">NPDC058584</strain>
    </source>
</reference>
<evidence type="ECO:0000313" key="3">
    <source>
        <dbReference type="EMBL" id="MFD3957195.1"/>
    </source>
</evidence>
<protein>
    <submittedName>
        <fullName evidence="3">CGNR zinc finger domain-containing protein</fullName>
    </submittedName>
</protein>
<dbReference type="PANTHER" id="PTHR35525">
    <property type="entry name" value="BLL6575 PROTEIN"/>
    <property type="match status" value="1"/>
</dbReference>
<dbReference type="Pfam" id="PF11706">
    <property type="entry name" value="zf-CGNR"/>
    <property type="match status" value="1"/>
</dbReference>
<proteinExistence type="predicted"/>
<dbReference type="SUPFAM" id="SSF160904">
    <property type="entry name" value="Jann2411-like"/>
    <property type="match status" value="1"/>
</dbReference>
<evidence type="ECO:0000259" key="2">
    <source>
        <dbReference type="Pfam" id="PF11706"/>
    </source>
</evidence>
<evidence type="ECO:0000313" key="4">
    <source>
        <dbReference type="Proteomes" id="UP001598300"/>
    </source>
</evidence>
<organism evidence="3 4">
    <name type="scientific">Streptomyces bacillaris</name>
    <dbReference type="NCBI Taxonomy" id="68179"/>
    <lineage>
        <taxon>Bacteria</taxon>
        <taxon>Bacillati</taxon>
        <taxon>Actinomycetota</taxon>
        <taxon>Actinomycetes</taxon>
        <taxon>Kitasatosporales</taxon>
        <taxon>Streptomycetaceae</taxon>
        <taxon>Streptomyces</taxon>
    </lineage>
</organism>
<feature type="compositionally biased region" description="Low complexity" evidence="1">
    <location>
        <begin position="208"/>
        <end position="228"/>
    </location>
</feature>
<dbReference type="Pfam" id="PF07336">
    <property type="entry name" value="ABATE"/>
    <property type="match status" value="1"/>
</dbReference>
<comment type="caution">
    <text evidence="3">The sequence shown here is derived from an EMBL/GenBank/DDBJ whole genome shotgun (WGS) entry which is preliminary data.</text>
</comment>
<dbReference type="RefSeq" id="WP_381300757.1">
    <property type="nucleotide sequence ID" value="NZ_JBHVRE010000003.1"/>
</dbReference>
<dbReference type="InterPro" id="IPR023286">
    <property type="entry name" value="ABATE_dom_sf"/>
</dbReference>
<dbReference type="Proteomes" id="UP001598300">
    <property type="component" value="Unassembled WGS sequence"/>
</dbReference>
<evidence type="ECO:0000256" key="1">
    <source>
        <dbReference type="SAM" id="MobiDB-lite"/>
    </source>
</evidence>
<sequence length="234" mass="24827">MSGRAMDTPEADVEAAPPGMLLVHPDGNSFRFDPGALCLELLPTGGPGALAYFEVLHGPADLVDWAGRSRLPGGLDLVVSPAEVVAARRLRDALWRLAEARVAGEPAGADDLAAVNDAAERPPLTARLAADGGREWSAAGATGTGLLSTVARDAVDLFTGAYAHRIRTCGADDCRLLFVDTSRPGKRRWCSMERCGNRHKVRAHRARTTSADTRTTSVGTRTTSAVVRTTERDD</sequence>
<feature type="domain" description="Zinc finger CGNR" evidence="2">
    <location>
        <begin position="165"/>
        <end position="207"/>
    </location>
</feature>
<keyword evidence="4" id="KW-1185">Reference proteome</keyword>
<gene>
    <name evidence="3" type="ORF">ACFWR3_14100</name>
</gene>
<dbReference type="InterPro" id="IPR010852">
    <property type="entry name" value="ABATE"/>
</dbReference>
<name>A0ABW6DTL1_9ACTN</name>
<dbReference type="PANTHER" id="PTHR35525:SF3">
    <property type="entry name" value="BLL6575 PROTEIN"/>
    <property type="match status" value="1"/>
</dbReference>
<feature type="region of interest" description="Disordered" evidence="1">
    <location>
        <begin position="201"/>
        <end position="234"/>
    </location>
</feature>
<accession>A0ABW6DTL1</accession>
<dbReference type="InterPro" id="IPR021005">
    <property type="entry name" value="Znf_CGNR"/>
</dbReference>
<dbReference type="Gene3D" id="1.10.3300.10">
    <property type="entry name" value="Jann2411-like domain"/>
    <property type="match status" value="1"/>
</dbReference>
<dbReference type="EMBL" id="JBHXPM010000011">
    <property type="protein sequence ID" value="MFD3957195.1"/>
    <property type="molecule type" value="Genomic_DNA"/>
</dbReference>